<accession>A0A2S4PYW3</accession>
<evidence type="ECO:0000313" key="2">
    <source>
        <dbReference type="Proteomes" id="UP000237438"/>
    </source>
</evidence>
<dbReference type="STRING" id="225359.A0A2S4PYW3"/>
<reference evidence="1 2" key="1">
    <citation type="submission" date="2017-10" db="EMBL/GenBank/DDBJ databases">
        <title>Development of genomic resources for the powdery mildew, Erysiphe pulchra.</title>
        <authorList>
            <person name="Wadl P.A."/>
            <person name="Mack B.M."/>
            <person name="Moore G."/>
            <person name="Beltz S.B."/>
        </authorList>
    </citation>
    <scope>NUCLEOTIDE SEQUENCE [LARGE SCALE GENOMIC DNA]</scope>
    <source>
        <strain evidence="1">Cflorida</strain>
    </source>
</reference>
<name>A0A2S4PYW3_9PEZI</name>
<evidence type="ECO:0008006" key="3">
    <source>
        <dbReference type="Google" id="ProtNLM"/>
    </source>
</evidence>
<dbReference type="OrthoDB" id="411592at2759"/>
<keyword evidence="2" id="KW-1185">Reference proteome</keyword>
<sequence length="257" mass="29053">MCIAAWGDKEKWTVLTLSPTIQRASQRAILAIASTMMAKGLVIYHRDVEQAFTQSKTTINRLFYFWAPPELCNEMGIPRMQIDDTIGLVNSNFAALEEDKITGAKIKCKKRGTLTVDKLLSFNGGCNNIKLVNVKEVATKTSSTGVIRSNLTPKDQYIAQRAGASYIGTMCQPESLYDCVIRLSMTLEKRMMIDVMVIRDAYEERELTEIKWVVRDTNPADSMTKIKAYNALKNMINTNFIDITINEWVMRPEAANF</sequence>
<proteinExistence type="predicted"/>
<evidence type="ECO:0000313" key="1">
    <source>
        <dbReference type="EMBL" id="POS87231.1"/>
    </source>
</evidence>
<dbReference type="EMBL" id="PEDP01000166">
    <property type="protein sequence ID" value="POS87231.1"/>
    <property type="molecule type" value="Genomic_DNA"/>
</dbReference>
<organism evidence="1 2">
    <name type="scientific">Erysiphe pulchra</name>
    <dbReference type="NCBI Taxonomy" id="225359"/>
    <lineage>
        <taxon>Eukaryota</taxon>
        <taxon>Fungi</taxon>
        <taxon>Dikarya</taxon>
        <taxon>Ascomycota</taxon>
        <taxon>Pezizomycotina</taxon>
        <taxon>Leotiomycetes</taxon>
        <taxon>Erysiphales</taxon>
        <taxon>Erysiphaceae</taxon>
        <taxon>Erysiphe</taxon>
    </lineage>
</organism>
<dbReference type="AlphaFoldDB" id="A0A2S4PYW3"/>
<gene>
    <name evidence="1" type="ORF">EPUL_002747</name>
</gene>
<dbReference type="Proteomes" id="UP000237438">
    <property type="component" value="Unassembled WGS sequence"/>
</dbReference>
<protein>
    <recommendedName>
        <fullName evidence="3">Reverse transcriptase Ty1/copia-type domain-containing protein</fullName>
    </recommendedName>
</protein>
<comment type="caution">
    <text evidence="1">The sequence shown here is derived from an EMBL/GenBank/DDBJ whole genome shotgun (WGS) entry which is preliminary data.</text>
</comment>